<gene>
    <name evidence="1" type="ORF">V8201_10875</name>
</gene>
<proteinExistence type="predicted"/>
<evidence type="ECO:0000313" key="2">
    <source>
        <dbReference type="Proteomes" id="UP001367771"/>
    </source>
</evidence>
<organism evidence="1 2">
    <name type="scientific">Sphingomonas kyungheensis</name>
    <dbReference type="NCBI Taxonomy" id="1069987"/>
    <lineage>
        <taxon>Bacteria</taxon>
        <taxon>Pseudomonadati</taxon>
        <taxon>Pseudomonadota</taxon>
        <taxon>Alphaproteobacteria</taxon>
        <taxon>Sphingomonadales</taxon>
        <taxon>Sphingomonadaceae</taxon>
        <taxon>Sphingomonas</taxon>
    </lineage>
</organism>
<name>A0ABU8H3Q1_9SPHN</name>
<dbReference type="RefSeq" id="WP_336545294.1">
    <property type="nucleotide sequence ID" value="NZ_JBBBDM010000003.1"/>
</dbReference>
<protein>
    <submittedName>
        <fullName evidence="1">Uncharacterized protein</fullName>
    </submittedName>
</protein>
<sequence length="61" mass="6864">MEAVDELHVETLWHSRIATIHEHLPGDGADAKWQAAFRAFARAARQALRSQMLPRLRAATS</sequence>
<accession>A0ABU8H3Q1</accession>
<reference evidence="1 2" key="1">
    <citation type="journal article" date="2013" name="Int. J. Syst. Evol. Microbiol.">
        <title>Sphingomonas kyungheensis sp. nov., a bacterium with ginsenoside-converting activity isolated from soil of a ginseng field.</title>
        <authorList>
            <person name="Son H.M."/>
            <person name="Yang J.E."/>
            <person name="Park Y."/>
            <person name="Han C.K."/>
            <person name="Kim S.G."/>
            <person name="Kook M."/>
            <person name="Yi T.H."/>
        </authorList>
    </citation>
    <scope>NUCLEOTIDE SEQUENCE [LARGE SCALE GENOMIC DNA]</scope>
    <source>
        <strain evidence="1 2">LMG 26582</strain>
    </source>
</reference>
<dbReference type="EMBL" id="JBBBDM010000003">
    <property type="protein sequence ID" value="MEI5687579.1"/>
    <property type="molecule type" value="Genomic_DNA"/>
</dbReference>
<keyword evidence="2" id="KW-1185">Reference proteome</keyword>
<comment type="caution">
    <text evidence="1">The sequence shown here is derived from an EMBL/GenBank/DDBJ whole genome shotgun (WGS) entry which is preliminary data.</text>
</comment>
<evidence type="ECO:0000313" key="1">
    <source>
        <dbReference type="EMBL" id="MEI5687579.1"/>
    </source>
</evidence>
<dbReference type="Proteomes" id="UP001367771">
    <property type="component" value="Unassembled WGS sequence"/>
</dbReference>